<evidence type="ECO:0000313" key="3">
    <source>
        <dbReference type="Proteomes" id="UP000712600"/>
    </source>
</evidence>
<organism evidence="2 3">
    <name type="scientific">Brassica cretica</name>
    <name type="common">Mustard</name>
    <dbReference type="NCBI Taxonomy" id="69181"/>
    <lineage>
        <taxon>Eukaryota</taxon>
        <taxon>Viridiplantae</taxon>
        <taxon>Streptophyta</taxon>
        <taxon>Embryophyta</taxon>
        <taxon>Tracheophyta</taxon>
        <taxon>Spermatophyta</taxon>
        <taxon>Magnoliopsida</taxon>
        <taxon>eudicotyledons</taxon>
        <taxon>Gunneridae</taxon>
        <taxon>Pentapetalae</taxon>
        <taxon>rosids</taxon>
        <taxon>malvids</taxon>
        <taxon>Brassicales</taxon>
        <taxon>Brassicaceae</taxon>
        <taxon>Brassiceae</taxon>
        <taxon>Brassica</taxon>
    </lineage>
</organism>
<dbReference type="InterPro" id="IPR021139">
    <property type="entry name" value="NYN"/>
</dbReference>
<accession>A0A8S9SF32</accession>
<gene>
    <name evidence="2" type="ORF">F2Q69_00032723</name>
</gene>
<dbReference type="PANTHER" id="PTHR37754">
    <property type="entry name" value="CALCIUM ION-BINDING PROTEIN"/>
    <property type="match status" value="1"/>
</dbReference>
<name>A0A8S9SF32_BRACR</name>
<comment type="caution">
    <text evidence="2">The sequence shown here is derived from an EMBL/GenBank/DDBJ whole genome shotgun (WGS) entry which is preliminary data.</text>
</comment>
<dbReference type="CDD" id="cd10910">
    <property type="entry name" value="PIN_limkain_b1_N_like"/>
    <property type="match status" value="1"/>
</dbReference>
<dbReference type="EMBL" id="QGKX02000004">
    <property type="protein sequence ID" value="KAF3598700.1"/>
    <property type="molecule type" value="Genomic_DNA"/>
</dbReference>
<dbReference type="PANTHER" id="PTHR37754:SF1">
    <property type="entry name" value="CALCIUM ION-BINDING PROTEIN"/>
    <property type="match status" value="1"/>
</dbReference>
<dbReference type="AlphaFoldDB" id="A0A8S9SF32"/>
<protein>
    <recommendedName>
        <fullName evidence="1">NYN domain-containing protein</fullName>
    </recommendedName>
</protein>
<feature type="domain" description="NYN" evidence="1">
    <location>
        <begin position="191"/>
        <end position="261"/>
    </location>
</feature>
<dbReference type="GO" id="GO:0004540">
    <property type="term" value="F:RNA nuclease activity"/>
    <property type="evidence" value="ECO:0007669"/>
    <property type="project" value="InterPro"/>
</dbReference>
<evidence type="ECO:0000259" key="1">
    <source>
        <dbReference type="Pfam" id="PF01936"/>
    </source>
</evidence>
<reference evidence="2" key="1">
    <citation type="submission" date="2019-12" db="EMBL/GenBank/DDBJ databases">
        <title>Genome sequencing and annotation of Brassica cretica.</title>
        <authorList>
            <person name="Studholme D.J."/>
            <person name="Sarris P."/>
        </authorList>
    </citation>
    <scope>NUCLEOTIDE SEQUENCE</scope>
    <source>
        <strain evidence="2">PFS-109/04</strain>
        <tissue evidence="2">Leaf</tissue>
    </source>
</reference>
<dbReference type="Proteomes" id="UP000712600">
    <property type="component" value="Unassembled WGS sequence"/>
</dbReference>
<sequence>MGGSMGLLGKGVPPTQMMNMVMGSLYKQFTKKAINNFDDFHVAVLDIFNNFNSALPGRHFDLPTPDEIKARIDLFNSPHTDLQLVSSQAATVDIRRTKLFEKMSALNRTLSSSMSLKLNTPTPFPIFAFPNSKPSEIRFSSTDGATRSEKSNDLSLTLSLSWIIKVAQEEGIKFVVAGWQEKEVGDHRRHTGVWWDLNTCPVPAGVDPRCVRACIESALKKQIGRRSAVSIYAIGNLEYISSDLLQNISSSGIILSHAPCRGNDLNEMLDDWSEDELEKPHPPGYIMMISGDYGMLYPHRFRRYGFTTFVAYPKDVRLVAPLDQLKFVGQEFAQVFAKEFVWETLLSDNLGEKTLSSRDEKPLCICNIRDGVYQACDEFITHLKSEEHRNEFLAIDHYGKPTHFCQVCNYPAYDEYNLILHNQSEEHNRKILCTSATSASKPTNQT</sequence>
<dbReference type="Pfam" id="PF01936">
    <property type="entry name" value="NYN"/>
    <property type="match status" value="1"/>
</dbReference>
<evidence type="ECO:0000313" key="2">
    <source>
        <dbReference type="EMBL" id="KAF3598700.1"/>
    </source>
</evidence>
<proteinExistence type="predicted"/>